<protein>
    <recommendedName>
        <fullName evidence="1">Ternary complex associated domain-containing protein</fullName>
    </recommendedName>
</protein>
<feature type="domain" description="Ternary complex associated" evidence="1">
    <location>
        <begin position="2"/>
        <end position="462"/>
    </location>
</feature>
<dbReference type="SUPFAM" id="SSF56112">
    <property type="entry name" value="Protein kinase-like (PK-like)"/>
    <property type="match status" value="1"/>
</dbReference>
<reference evidence="2 3" key="1">
    <citation type="submission" date="2024-07" db="EMBL/GenBank/DDBJ databases">
        <title>Whole genome sequencing of Prodigiosin pigment-producing Streptomyces salinarius isolated from rhizosphere soil of Arachis hypogaea.</title>
        <authorList>
            <person name="Vidhya A."/>
            <person name="Ramya S."/>
        </authorList>
    </citation>
    <scope>NUCLEOTIDE SEQUENCE [LARGE SCALE GENOMIC DNA]</scope>
    <source>
        <strain evidence="2 3">VRMG2420</strain>
    </source>
</reference>
<evidence type="ECO:0000259" key="1">
    <source>
        <dbReference type="Pfam" id="PF19974"/>
    </source>
</evidence>
<name>A0ABW8B661_9ACTN</name>
<evidence type="ECO:0000313" key="3">
    <source>
        <dbReference type="Proteomes" id="UP001614264"/>
    </source>
</evidence>
<comment type="caution">
    <text evidence="2">The sequence shown here is derived from an EMBL/GenBank/DDBJ whole genome shotgun (WGS) entry which is preliminary data.</text>
</comment>
<keyword evidence="3" id="KW-1185">Reference proteome</keyword>
<accession>A0ABW8B661</accession>
<dbReference type="InterPro" id="IPR011009">
    <property type="entry name" value="Kinase-like_dom_sf"/>
</dbReference>
<dbReference type="RefSeq" id="WP_399591654.1">
    <property type="nucleotide sequence ID" value="NZ_JBITPR010000023.1"/>
</dbReference>
<dbReference type="EMBL" id="JBITPR010000023">
    <property type="protein sequence ID" value="MFI7870458.1"/>
    <property type="molecule type" value="Genomic_DNA"/>
</dbReference>
<dbReference type="Gene3D" id="1.10.510.10">
    <property type="entry name" value="Transferase(Phosphotransferase) domain 1"/>
    <property type="match status" value="1"/>
</dbReference>
<proteinExistence type="predicted"/>
<organism evidence="2 3">
    <name type="scientific">Streptomyces salinarius</name>
    <dbReference type="NCBI Taxonomy" id="2762598"/>
    <lineage>
        <taxon>Bacteria</taxon>
        <taxon>Bacillati</taxon>
        <taxon>Actinomycetota</taxon>
        <taxon>Actinomycetes</taxon>
        <taxon>Kitasatosporales</taxon>
        <taxon>Streptomycetaceae</taxon>
        <taxon>Streptomyces</taxon>
    </lineage>
</organism>
<gene>
    <name evidence="2" type="ORF">AB4829_07595</name>
</gene>
<dbReference type="InterPro" id="IPR045544">
    <property type="entry name" value="TCAD9"/>
</dbReference>
<sequence>MLRRLAGGRSGSAVLEIRLLLEDGDTLLQVAKLSDRDHAVKEYRAAAPVAQPRRFPMHLDIVAASRGVLDAGPANPYASGLQVVVYQHVEDRHGTRGDTRSLEEVVAQGVADEAFTESACESLRHTLTDLADQFHRVAQKSSLSLGHLNGTLGTDLHLYFERIKPQDGQGVDLDLGITAPSREEVEAERCGEEDVLLSSSSPPGEKRTICSGRRVTLLLEDPVLGREKLSGRIDRVRVEAVAQGSARDKDLRVELEGSSPLRVSANVLHTRAELRSQLLKTKLSSFGHVEETAQELACDGVRVAHPLRELHGILYRRRDTRVTGTVHGDLNPRNVLIRDDRTYLIDFADAEQDGLTLTDYAWLEVCLLRELEDSGLAWRELLVLQRQLAVMSKLFVFVDDECPDKILAALVDAAPGPLGRCLTLLWEIRRAALRLERRHCSPEEAQRHLFEYLTLAALRPLKFPEEEQSPFRVAVCAATAGVAAEALKGVPAGLFSSWESDQAATLMRALLDSGQAHRPGAVELLIGAREAAWTAGLEELDLDGALLRALFRGPLSEILDKQREHCGNPVPFIALTGRALRPGEPFVQQGDGALAMDPRPATELLWAHERSVLVGDCGAGKSATVRELQARLIRGGIEPQYHLDSHPPLCWPVELNALRISEYLRTWRTAAADAAEAVPAAAKPAVEQLLCECAELGDVDESVITTVLRLGGVYAVVDELHKVDAKEKPFVLGWIRDLVAAFPALRMTVCQRGGDYLPSALGWPAVVLHRVRAPQAREYIEDRIRRRDQVTWRTRVSSLQQAVFDDPEAGSLRDLAAKPLFLRILVDRYLEEEAVSTTNPGKLVEEYTRGLIAGVDDREVERRMKLLAHLAGDMDAFGAAIRYEDAVKSLERLRPFNARDSLEALLRSTAVVTDPSGRWVAFDNPVIHAYFAATFAQEEDSDKVADRILQFHWREAAQLLVANPQTPQDMVEHILRTALDANLVYGAWLLQAAPPGRFGKLRDRLLRTLTAQLEAGDSGQPAWRQAAYGFAKYGTPEALRALRTTAMDATAPAAAEALDGLVMMHQWFVPGARKALTEVVGHLLDAQPDDVDQDLTVRAVRSIATTRLHELVGYLWDRVRADAPWPVIRQAWQALAQLNVRPSGAVRRTYTEACRRRLPETLTELSRTADATTVHQLHLEQRDILTVLAGNGDLSTLLEYRFRTGLADDITWHPLLTTAAEHCEDTGPARLLRDGGDVDWDALLDRDDDTTMVLACHMLLHRGRTLPVTRVQQLAADASPTRLLALAAFVHTLNGHEMPAVDDIVHAYTDRLDEGYLEPLSALVRAVSSHDLEARPRAALLLDEATRRPGRAPSMYWPWAPAWRESVPDRSEIDLFAQAPRLDDSEMLKLLGTTDVLLDAPPFDPVPLSEERRSRLERLQPDDPGSLDAHRFVMLAASTGLHQALSFVRAAADHPANRTTTVVHSHPLHGVQTVVPAAHAVAAIGYLSLLAAEEHPTAGRLVSTAYKELNSMILAPDEAHPSLRRARLVGMGFLGDWTEILEGLEADDPVMHHAAWNIVMHWVPGPWTPPSEEKDPLVSVARSISERLRQSGIPSPTRAALVHIRDSAETRMGRYVR</sequence>
<dbReference type="Proteomes" id="UP001614264">
    <property type="component" value="Unassembled WGS sequence"/>
</dbReference>
<dbReference type="Pfam" id="PF19974">
    <property type="entry name" value="TCAD9"/>
    <property type="match status" value="1"/>
</dbReference>
<evidence type="ECO:0000313" key="2">
    <source>
        <dbReference type="EMBL" id="MFI7870458.1"/>
    </source>
</evidence>